<evidence type="ECO:0000259" key="2">
    <source>
        <dbReference type="Pfam" id="PF13649"/>
    </source>
</evidence>
<dbReference type="Gene3D" id="3.40.50.150">
    <property type="entry name" value="Vaccinia Virus protein VP39"/>
    <property type="match status" value="1"/>
</dbReference>
<evidence type="ECO:0000313" key="4">
    <source>
        <dbReference type="Proteomes" id="UP000278351"/>
    </source>
</evidence>
<sequence length="223" mass="25448">MAAMLYFYYFLYIGWHWNFNLAWFVIRHEMAGERQYGIHTTGTYNLKDALSKDDRRHATWYEPVNYYSAGWLFGQLQPADISVHFLDVGCGKGRVLAIAAAHGFTKITGIDFSPRLCAAAMRLVDELQARHPALSAEVICMNVRDYAVPDTVGVIFLFNPFTDDMMAIFIAQVMASLHRRPRRLKVLYANPQCKEPWLDAGFTETAAFTKLEHLKGSVLVFEP</sequence>
<dbReference type="AlphaFoldDB" id="A0A3N4PBD7"/>
<keyword evidence="3" id="KW-0489">Methyltransferase</keyword>
<dbReference type="CDD" id="cd02440">
    <property type="entry name" value="AdoMet_MTases"/>
    <property type="match status" value="1"/>
</dbReference>
<dbReference type="GO" id="GO:0008168">
    <property type="term" value="F:methyltransferase activity"/>
    <property type="evidence" value="ECO:0007669"/>
    <property type="project" value="UniProtKB-KW"/>
</dbReference>
<keyword evidence="3" id="KW-0808">Transferase</keyword>
<dbReference type="InterPro" id="IPR041698">
    <property type="entry name" value="Methyltransf_25"/>
</dbReference>
<keyword evidence="1" id="KW-0472">Membrane</keyword>
<feature type="transmembrane region" description="Helical" evidence="1">
    <location>
        <begin position="6"/>
        <end position="26"/>
    </location>
</feature>
<keyword evidence="1" id="KW-0812">Transmembrane</keyword>
<evidence type="ECO:0000313" key="3">
    <source>
        <dbReference type="EMBL" id="RPE05953.1"/>
    </source>
</evidence>
<gene>
    <name evidence="3" type="ORF">EGT74_26745</name>
</gene>
<reference evidence="3 4" key="1">
    <citation type="submission" date="2018-11" db="EMBL/GenBank/DDBJ databases">
        <title>Chitinophaga lutea sp.nov., isolate from arsenic contaminated soil.</title>
        <authorList>
            <person name="Zong Y."/>
        </authorList>
    </citation>
    <scope>NUCLEOTIDE SEQUENCE [LARGE SCALE GENOMIC DNA]</scope>
    <source>
        <strain evidence="3 4">ZY74</strain>
    </source>
</reference>
<keyword evidence="1" id="KW-1133">Transmembrane helix</keyword>
<keyword evidence="4" id="KW-1185">Reference proteome</keyword>
<dbReference type="Proteomes" id="UP000278351">
    <property type="component" value="Unassembled WGS sequence"/>
</dbReference>
<accession>A0A3N4PBD7</accession>
<organism evidence="3 4">
    <name type="scientific">Chitinophaga lutea</name>
    <dbReference type="NCBI Taxonomy" id="2488634"/>
    <lineage>
        <taxon>Bacteria</taxon>
        <taxon>Pseudomonadati</taxon>
        <taxon>Bacteroidota</taxon>
        <taxon>Chitinophagia</taxon>
        <taxon>Chitinophagales</taxon>
        <taxon>Chitinophagaceae</taxon>
        <taxon>Chitinophaga</taxon>
    </lineage>
</organism>
<dbReference type="InterPro" id="IPR029063">
    <property type="entry name" value="SAM-dependent_MTases_sf"/>
</dbReference>
<evidence type="ECO:0000256" key="1">
    <source>
        <dbReference type="SAM" id="Phobius"/>
    </source>
</evidence>
<name>A0A3N4PBD7_9BACT</name>
<comment type="caution">
    <text evidence="3">The sequence shown here is derived from an EMBL/GenBank/DDBJ whole genome shotgun (WGS) entry which is preliminary data.</text>
</comment>
<protein>
    <submittedName>
        <fullName evidence="3">Class I SAM-dependent methyltransferase</fullName>
    </submittedName>
</protein>
<feature type="domain" description="Methyltransferase" evidence="2">
    <location>
        <begin position="86"/>
        <end position="174"/>
    </location>
</feature>
<dbReference type="GO" id="GO:0032259">
    <property type="term" value="P:methylation"/>
    <property type="evidence" value="ECO:0007669"/>
    <property type="project" value="UniProtKB-KW"/>
</dbReference>
<dbReference type="SUPFAM" id="SSF53335">
    <property type="entry name" value="S-adenosyl-L-methionine-dependent methyltransferases"/>
    <property type="match status" value="1"/>
</dbReference>
<proteinExistence type="predicted"/>
<dbReference type="EMBL" id="RPDH01000003">
    <property type="protein sequence ID" value="RPE05953.1"/>
    <property type="molecule type" value="Genomic_DNA"/>
</dbReference>
<dbReference type="Pfam" id="PF13649">
    <property type="entry name" value="Methyltransf_25"/>
    <property type="match status" value="1"/>
</dbReference>